<dbReference type="InterPro" id="IPR013762">
    <property type="entry name" value="Integrase-like_cat_sf"/>
</dbReference>
<dbReference type="Proteomes" id="UP000584374">
    <property type="component" value="Unassembled WGS sequence"/>
</dbReference>
<dbReference type="InterPro" id="IPR011010">
    <property type="entry name" value="DNA_brk_join_enz"/>
</dbReference>
<dbReference type="Pfam" id="PF00589">
    <property type="entry name" value="Phage_integrase"/>
    <property type="match status" value="1"/>
</dbReference>
<evidence type="ECO:0000256" key="2">
    <source>
        <dbReference type="ARBA" id="ARBA00023125"/>
    </source>
</evidence>
<dbReference type="InterPro" id="IPR010998">
    <property type="entry name" value="Integrase_recombinase_N"/>
</dbReference>
<dbReference type="GO" id="GO:0015074">
    <property type="term" value="P:DNA integration"/>
    <property type="evidence" value="ECO:0007669"/>
    <property type="project" value="InterPro"/>
</dbReference>
<evidence type="ECO:0000256" key="1">
    <source>
        <dbReference type="ARBA" id="ARBA00008857"/>
    </source>
</evidence>
<comment type="caution">
    <text evidence="7">The sequence shown here is derived from an EMBL/GenBank/DDBJ whole genome shotgun (WGS) entry which is preliminary data.</text>
</comment>
<dbReference type="PANTHER" id="PTHR30349:SF41">
    <property type="entry name" value="INTEGRASE_RECOMBINASE PROTEIN MJ0367-RELATED"/>
    <property type="match status" value="1"/>
</dbReference>
<dbReference type="GO" id="GO:0003677">
    <property type="term" value="F:DNA binding"/>
    <property type="evidence" value="ECO:0007669"/>
    <property type="project" value="UniProtKB-UniRule"/>
</dbReference>
<dbReference type="PANTHER" id="PTHR30349">
    <property type="entry name" value="PHAGE INTEGRASE-RELATED"/>
    <property type="match status" value="1"/>
</dbReference>
<evidence type="ECO:0000256" key="4">
    <source>
        <dbReference type="PROSITE-ProRule" id="PRU01248"/>
    </source>
</evidence>
<protein>
    <submittedName>
        <fullName evidence="7">Integrase/recombinase XerC</fullName>
    </submittedName>
</protein>
<keyword evidence="3" id="KW-0233">DNA recombination</keyword>
<dbReference type="GO" id="GO:0006310">
    <property type="term" value="P:DNA recombination"/>
    <property type="evidence" value="ECO:0007669"/>
    <property type="project" value="UniProtKB-KW"/>
</dbReference>
<evidence type="ECO:0000313" key="7">
    <source>
        <dbReference type="EMBL" id="MBB5158197.1"/>
    </source>
</evidence>
<dbReference type="InterPro" id="IPR002104">
    <property type="entry name" value="Integrase_catalytic"/>
</dbReference>
<dbReference type="Gene3D" id="1.10.443.10">
    <property type="entry name" value="Intergrase catalytic core"/>
    <property type="match status" value="1"/>
</dbReference>
<name>A0A840QDW2_9PSEU</name>
<dbReference type="CDD" id="cd00397">
    <property type="entry name" value="DNA_BRE_C"/>
    <property type="match status" value="1"/>
</dbReference>
<dbReference type="EMBL" id="JACHIW010000002">
    <property type="protein sequence ID" value="MBB5158197.1"/>
    <property type="molecule type" value="Genomic_DNA"/>
</dbReference>
<dbReference type="InterPro" id="IPR044068">
    <property type="entry name" value="CB"/>
</dbReference>
<proteinExistence type="inferred from homology"/>
<sequence length="342" mass="37075">MASDIAADSDHRGPGFTSDISAVVDGDVSGGTRRGPGARATLVPEAFAEVFSGYQAAVSRPGGPLDADTVRAYCSRVRQYLAWLDTADVDGDPLADADARNGAVRDYRTYLLTVVKRKLSTVNAHLTAVDDLYRHLGLGPAVVKRQEVPKAAPRALPDRARTRWLRAAQRADARGKALAYTGYYAGLRGGEAVALDLDDVRISARKGVLIVRYGKNGKYREVPLHPQLRTALDEWIIERATHPGAKDTPALFVNQRGGRLSTRGAYDVLKEIANDANLEFGRDGDLTPHSLRHTTGTNLVRDGEDIVTVAEILGHSIETARRYSLPTDADKQAAIERLAVDE</sequence>
<dbReference type="PROSITE" id="PS51900">
    <property type="entry name" value="CB"/>
    <property type="match status" value="1"/>
</dbReference>
<dbReference type="Gene3D" id="1.10.150.130">
    <property type="match status" value="1"/>
</dbReference>
<feature type="domain" description="Tyr recombinase" evidence="5">
    <location>
        <begin position="151"/>
        <end position="337"/>
    </location>
</feature>
<dbReference type="AlphaFoldDB" id="A0A840QDW2"/>
<evidence type="ECO:0000259" key="5">
    <source>
        <dbReference type="PROSITE" id="PS51898"/>
    </source>
</evidence>
<feature type="domain" description="Core-binding (CB)" evidence="6">
    <location>
        <begin position="42"/>
        <end position="137"/>
    </location>
</feature>
<gene>
    <name evidence="7" type="ORF">BJ970_005796</name>
</gene>
<dbReference type="InterPro" id="IPR050090">
    <property type="entry name" value="Tyrosine_recombinase_XerCD"/>
</dbReference>
<reference evidence="7 8" key="1">
    <citation type="submission" date="2020-08" db="EMBL/GenBank/DDBJ databases">
        <title>Sequencing the genomes of 1000 actinobacteria strains.</title>
        <authorList>
            <person name="Klenk H.-P."/>
        </authorList>
    </citation>
    <scope>NUCLEOTIDE SEQUENCE [LARGE SCALE GENOMIC DNA]</scope>
    <source>
        <strain evidence="7 8">DSM 45584</strain>
    </source>
</reference>
<comment type="similarity">
    <text evidence="1">Belongs to the 'phage' integrase family.</text>
</comment>
<dbReference type="RefSeq" id="WP_184729864.1">
    <property type="nucleotide sequence ID" value="NZ_JACHIW010000002.1"/>
</dbReference>
<accession>A0A840QDW2</accession>
<evidence type="ECO:0000259" key="6">
    <source>
        <dbReference type="PROSITE" id="PS51900"/>
    </source>
</evidence>
<evidence type="ECO:0000313" key="8">
    <source>
        <dbReference type="Proteomes" id="UP000584374"/>
    </source>
</evidence>
<dbReference type="PROSITE" id="PS51898">
    <property type="entry name" value="TYR_RECOMBINASE"/>
    <property type="match status" value="1"/>
</dbReference>
<keyword evidence="2 4" id="KW-0238">DNA-binding</keyword>
<organism evidence="7 8">
    <name type="scientific">Saccharopolyspora phatthalungensis</name>
    <dbReference type="NCBI Taxonomy" id="664693"/>
    <lineage>
        <taxon>Bacteria</taxon>
        <taxon>Bacillati</taxon>
        <taxon>Actinomycetota</taxon>
        <taxon>Actinomycetes</taxon>
        <taxon>Pseudonocardiales</taxon>
        <taxon>Pseudonocardiaceae</taxon>
        <taxon>Saccharopolyspora</taxon>
    </lineage>
</organism>
<keyword evidence="8" id="KW-1185">Reference proteome</keyword>
<evidence type="ECO:0000256" key="3">
    <source>
        <dbReference type="ARBA" id="ARBA00023172"/>
    </source>
</evidence>
<dbReference type="SUPFAM" id="SSF56349">
    <property type="entry name" value="DNA breaking-rejoining enzymes"/>
    <property type="match status" value="1"/>
</dbReference>